<dbReference type="Gene3D" id="3.30.420.40">
    <property type="match status" value="1"/>
</dbReference>
<proteinExistence type="predicted"/>
<dbReference type="InterPro" id="IPR050273">
    <property type="entry name" value="GppA/Ppx_hydrolase"/>
</dbReference>
<dbReference type="InterPro" id="IPR043129">
    <property type="entry name" value="ATPase_NBD"/>
</dbReference>
<dbReference type="InterPro" id="IPR003695">
    <property type="entry name" value="Ppx_GppA_N"/>
</dbReference>
<dbReference type="InterPro" id="IPR048951">
    <property type="entry name" value="Ppx_C"/>
</dbReference>
<feature type="domain" description="Exopolyphosphatase C-terminal" evidence="2">
    <location>
        <begin position="328"/>
        <end position="486"/>
    </location>
</feature>
<dbReference type="PANTHER" id="PTHR30005">
    <property type="entry name" value="EXOPOLYPHOSPHATASE"/>
    <property type="match status" value="1"/>
</dbReference>
<dbReference type="Pfam" id="PF21697">
    <property type="entry name" value="Ppx_C"/>
    <property type="match status" value="1"/>
</dbReference>
<evidence type="ECO:0000259" key="2">
    <source>
        <dbReference type="Pfam" id="PF21697"/>
    </source>
</evidence>
<evidence type="ECO:0000259" key="1">
    <source>
        <dbReference type="Pfam" id="PF02541"/>
    </source>
</evidence>
<feature type="domain" description="Ppx/GppA phosphatase N-terminal" evidence="1">
    <location>
        <begin position="33"/>
        <end position="302"/>
    </location>
</feature>
<protein>
    <submittedName>
        <fullName evidence="3">Phosphatase</fullName>
    </submittedName>
</protein>
<dbReference type="CDD" id="cd24052">
    <property type="entry name" value="ASKHA_NBD_HpPPX-GppA-like"/>
    <property type="match status" value="1"/>
</dbReference>
<dbReference type="Gene3D" id="3.30.420.150">
    <property type="entry name" value="Exopolyphosphatase. Domain 2"/>
    <property type="match status" value="1"/>
</dbReference>
<organism evidence="3 4">
    <name type="scientific">Thalassospira profundimaris</name>
    <dbReference type="NCBI Taxonomy" id="502049"/>
    <lineage>
        <taxon>Bacteria</taxon>
        <taxon>Pseudomonadati</taxon>
        <taxon>Pseudomonadota</taxon>
        <taxon>Alphaproteobacteria</taxon>
        <taxon>Rhodospirillales</taxon>
        <taxon>Thalassospiraceae</taxon>
        <taxon>Thalassospira</taxon>
    </lineage>
</organism>
<sequence length="492" mass="54642">MLTDQRASNRIAIIDVGSNSVRLVIFDGMTRAPVPIFNEKVMCGLGRDPEDTGKLNPEGVELAVVAMQRFATLLRAMKVARVDVLATAAVRAASDGKLFCDRIARETGLTVKVIDGLEEARLSALGIISGDPVASGIMGDIGGGSLELVLLDRGEIKKRVSLPLGAMRLHAVFGSNRARLTAEITRYLDSVDWLSEASGQQLFAVGGSWRSIAKLFIAQENYPISVVHNLAMPRSEMDELTHIISQQSRISLEKIGGVSKRRVDSLPHAALVMNMLLARMCPNEVVFSGHGLREGWMYEVLPEDLRQRDPLLDACLSFAEDGERFHQHGEEVARWCAPIFSELPDNIERLRLAACIIGDVGWNEHPDYRAIQSYNRILRHPYLDLNHHDRVFLAYTIGSRYTGNFKGDEASDRILDDDARLTGRLFGHVIRLGHTLSGGVEGILQQTRLLLEGDKLILEFDEKVSTLYGEVVEQRLSKLAKLMNRESEVRLK</sequence>
<dbReference type="GO" id="GO:0016462">
    <property type="term" value="F:pyrophosphatase activity"/>
    <property type="evidence" value="ECO:0007669"/>
    <property type="project" value="TreeGrafter"/>
</dbReference>
<accession>A0A367WVU8</accession>
<dbReference type="Gene3D" id="1.10.3210.10">
    <property type="entry name" value="Hypothetical protein af1432"/>
    <property type="match status" value="1"/>
</dbReference>
<gene>
    <name evidence="3" type="ORF">TH30_14770</name>
</gene>
<dbReference type="EMBL" id="JPWI01000009">
    <property type="protein sequence ID" value="RCK44631.1"/>
    <property type="molecule type" value="Genomic_DNA"/>
</dbReference>
<dbReference type="SUPFAM" id="SSF109604">
    <property type="entry name" value="HD-domain/PDEase-like"/>
    <property type="match status" value="1"/>
</dbReference>
<dbReference type="PANTHER" id="PTHR30005:SF0">
    <property type="entry name" value="RETROGRADE REGULATION PROTEIN 2"/>
    <property type="match status" value="1"/>
</dbReference>
<name>A0A367WVU8_9PROT</name>
<dbReference type="Proteomes" id="UP000252255">
    <property type="component" value="Unassembled WGS sequence"/>
</dbReference>
<reference evidence="3 4" key="1">
    <citation type="submission" date="2014-07" db="EMBL/GenBank/DDBJ databases">
        <title>Draft genome sequence of Thalassospira profundimaris PR54-5.</title>
        <authorList>
            <person name="Lai Q."/>
            <person name="Shao Z."/>
        </authorList>
    </citation>
    <scope>NUCLEOTIDE SEQUENCE [LARGE SCALE GENOMIC DNA]</scope>
    <source>
        <strain evidence="3 4">PR54-5</strain>
    </source>
</reference>
<dbReference type="AlphaFoldDB" id="A0A367WVU8"/>
<dbReference type="Pfam" id="PF02541">
    <property type="entry name" value="Ppx-GppA"/>
    <property type="match status" value="1"/>
</dbReference>
<evidence type="ECO:0000313" key="4">
    <source>
        <dbReference type="Proteomes" id="UP000252255"/>
    </source>
</evidence>
<dbReference type="SUPFAM" id="SSF53067">
    <property type="entry name" value="Actin-like ATPase domain"/>
    <property type="match status" value="2"/>
</dbReference>
<dbReference type="RefSeq" id="WP_114098785.1">
    <property type="nucleotide sequence ID" value="NZ_JPWI01000009.1"/>
</dbReference>
<comment type="caution">
    <text evidence="3">The sequence shown here is derived from an EMBL/GenBank/DDBJ whole genome shotgun (WGS) entry which is preliminary data.</text>
</comment>
<evidence type="ECO:0000313" key="3">
    <source>
        <dbReference type="EMBL" id="RCK44631.1"/>
    </source>
</evidence>
<dbReference type="OrthoDB" id="3698573at2"/>